<dbReference type="EMBL" id="BDGG01000004">
    <property type="protein sequence ID" value="GAU97002.1"/>
    <property type="molecule type" value="Genomic_DNA"/>
</dbReference>
<reference evidence="1 2" key="1">
    <citation type="journal article" date="2016" name="Nat. Commun.">
        <title>Extremotolerant tardigrade genome and improved radiotolerance of human cultured cells by tardigrade-unique protein.</title>
        <authorList>
            <person name="Hashimoto T."/>
            <person name="Horikawa D.D."/>
            <person name="Saito Y."/>
            <person name="Kuwahara H."/>
            <person name="Kozuka-Hata H."/>
            <person name="Shin-I T."/>
            <person name="Minakuchi Y."/>
            <person name="Ohishi K."/>
            <person name="Motoyama A."/>
            <person name="Aizu T."/>
            <person name="Enomoto A."/>
            <person name="Kondo K."/>
            <person name="Tanaka S."/>
            <person name="Hara Y."/>
            <person name="Koshikawa S."/>
            <person name="Sagara H."/>
            <person name="Miura T."/>
            <person name="Yokobori S."/>
            <person name="Miyagawa K."/>
            <person name="Suzuki Y."/>
            <person name="Kubo T."/>
            <person name="Oyama M."/>
            <person name="Kohara Y."/>
            <person name="Fujiyama A."/>
            <person name="Arakawa K."/>
            <person name="Katayama T."/>
            <person name="Toyoda A."/>
            <person name="Kunieda T."/>
        </authorList>
    </citation>
    <scope>NUCLEOTIDE SEQUENCE [LARGE SCALE GENOMIC DNA]</scope>
    <source>
        <strain evidence="1 2">YOKOZUNA-1</strain>
    </source>
</reference>
<dbReference type="Proteomes" id="UP000186922">
    <property type="component" value="Unassembled WGS sequence"/>
</dbReference>
<evidence type="ECO:0000313" key="2">
    <source>
        <dbReference type="Proteomes" id="UP000186922"/>
    </source>
</evidence>
<gene>
    <name evidence="1" type="primary">RvY_08365-1</name>
    <name evidence="1" type="synonym">RvY_08365.1</name>
    <name evidence="1" type="ORF">RvY_08365</name>
</gene>
<name>A0A1D1VA73_RAMVA</name>
<keyword evidence="2" id="KW-1185">Reference proteome</keyword>
<proteinExistence type="predicted"/>
<accession>A0A1D1VA73</accession>
<protein>
    <submittedName>
        <fullName evidence="1">Uncharacterized protein</fullName>
    </submittedName>
</protein>
<organism evidence="1 2">
    <name type="scientific">Ramazzottius varieornatus</name>
    <name type="common">Water bear</name>
    <name type="synonym">Tardigrade</name>
    <dbReference type="NCBI Taxonomy" id="947166"/>
    <lineage>
        <taxon>Eukaryota</taxon>
        <taxon>Metazoa</taxon>
        <taxon>Ecdysozoa</taxon>
        <taxon>Tardigrada</taxon>
        <taxon>Eutardigrada</taxon>
        <taxon>Parachela</taxon>
        <taxon>Hypsibioidea</taxon>
        <taxon>Ramazzottiidae</taxon>
        <taxon>Ramazzottius</taxon>
    </lineage>
</organism>
<comment type="caution">
    <text evidence="1">The sequence shown here is derived from an EMBL/GenBank/DDBJ whole genome shotgun (WGS) entry which is preliminary data.</text>
</comment>
<dbReference type="AlphaFoldDB" id="A0A1D1VA73"/>
<sequence length="70" mass="7835">MILIPTLVHPRHPLNVVGTWKKKFGEQPMDGNVNFAVQDTAPVRCGIQRQGYCGINLTLEEAKLIFQTSN</sequence>
<evidence type="ECO:0000313" key="1">
    <source>
        <dbReference type="EMBL" id="GAU97002.1"/>
    </source>
</evidence>